<dbReference type="SUPFAM" id="SSF55383">
    <property type="entry name" value="Copper amine oxidase, domain N"/>
    <property type="match status" value="1"/>
</dbReference>
<protein>
    <submittedName>
        <fullName evidence="3">Copper amine oxidase N-terminal domain-containing protein</fullName>
    </submittedName>
</protein>
<gene>
    <name evidence="3" type="ORF">ACFQ2I_19975</name>
</gene>
<keyword evidence="4" id="KW-1185">Reference proteome</keyword>
<organism evidence="3 4">
    <name type="scientific">Paenibacillus chungangensis</name>
    <dbReference type="NCBI Taxonomy" id="696535"/>
    <lineage>
        <taxon>Bacteria</taxon>
        <taxon>Bacillati</taxon>
        <taxon>Bacillota</taxon>
        <taxon>Bacilli</taxon>
        <taxon>Bacillales</taxon>
        <taxon>Paenibacillaceae</taxon>
        <taxon>Paenibacillus</taxon>
    </lineage>
</organism>
<dbReference type="InterPro" id="IPR012854">
    <property type="entry name" value="Cu_amine_oxidase-like_N"/>
</dbReference>
<evidence type="ECO:0000256" key="1">
    <source>
        <dbReference type="SAM" id="SignalP"/>
    </source>
</evidence>
<feature type="signal peptide" evidence="1">
    <location>
        <begin position="1"/>
        <end position="24"/>
    </location>
</feature>
<evidence type="ECO:0000313" key="3">
    <source>
        <dbReference type="EMBL" id="MFD0961629.1"/>
    </source>
</evidence>
<dbReference type="Pfam" id="PF07833">
    <property type="entry name" value="Cu_amine_oxidN1"/>
    <property type="match status" value="1"/>
</dbReference>
<dbReference type="EMBL" id="JBHTJZ010000061">
    <property type="protein sequence ID" value="MFD0961629.1"/>
    <property type="molecule type" value="Genomic_DNA"/>
</dbReference>
<feature type="chain" id="PRO_5046479355" evidence="1">
    <location>
        <begin position="25"/>
        <end position="371"/>
    </location>
</feature>
<reference evidence="4" key="1">
    <citation type="journal article" date="2019" name="Int. J. Syst. Evol. Microbiol.">
        <title>The Global Catalogue of Microorganisms (GCM) 10K type strain sequencing project: providing services to taxonomists for standard genome sequencing and annotation.</title>
        <authorList>
            <consortium name="The Broad Institute Genomics Platform"/>
            <consortium name="The Broad Institute Genome Sequencing Center for Infectious Disease"/>
            <person name="Wu L."/>
            <person name="Ma J."/>
        </authorList>
    </citation>
    <scope>NUCLEOTIDE SEQUENCE [LARGE SCALE GENOMIC DNA]</scope>
    <source>
        <strain evidence="4">CCUG 59129</strain>
    </source>
</reference>
<evidence type="ECO:0000313" key="4">
    <source>
        <dbReference type="Proteomes" id="UP001596989"/>
    </source>
</evidence>
<dbReference type="Gene3D" id="3.30.457.10">
    <property type="entry name" value="Copper amine oxidase-like, N-terminal domain"/>
    <property type="match status" value="1"/>
</dbReference>
<sequence length="371" mass="42356">MKKRILLVLIMAVLVNGFALTASAASKPPTFVTVVMDGMKLWFPDAQAFIDENQRTLVPVRFVAEALGAKVGWEAESRSVPIQKDTQSIRLTIGSNIATVNDEEVAFDTQAVMQGGRTFVPLRFVSEILGVAVEWDSKTNTVFLTSTEQLNGKTDPWGRLIRTTNLPKNAADYPYILADVPNAMYEMVYPYHHEERYKVAATVAGQAEYSKQNKDIWMTRIKTFGSLWLNVDYRTIDDSWAQALFATKMQNSDGELRRIREYVSWVKENHIRIEGYLDPEPSMSFYDGFGSDHIRAHFRVRFVDYDKSERLLYDQWFPNDLRFEKGAWYEGYTDIQMSTNVGGDWGSTLKVSPTASLFSNYMFVKAAEKDE</sequence>
<comment type="caution">
    <text evidence="3">The sequence shown here is derived from an EMBL/GenBank/DDBJ whole genome shotgun (WGS) entry which is preliminary data.</text>
</comment>
<accession>A0ABW3HVT9</accession>
<proteinExistence type="predicted"/>
<evidence type="ECO:0000259" key="2">
    <source>
        <dbReference type="Pfam" id="PF07833"/>
    </source>
</evidence>
<feature type="domain" description="Copper amine oxidase-like N-terminal" evidence="2">
    <location>
        <begin position="36"/>
        <end position="143"/>
    </location>
</feature>
<name>A0ABW3HVT9_9BACL</name>
<dbReference type="RefSeq" id="WP_377567383.1">
    <property type="nucleotide sequence ID" value="NZ_JBHTJZ010000061.1"/>
</dbReference>
<keyword evidence="1" id="KW-0732">Signal</keyword>
<dbReference type="InterPro" id="IPR036582">
    <property type="entry name" value="Mao_N_sf"/>
</dbReference>
<dbReference type="Proteomes" id="UP001596989">
    <property type="component" value="Unassembled WGS sequence"/>
</dbReference>